<dbReference type="PANTHER" id="PTHR43481">
    <property type="entry name" value="FRUCTOSE-1-PHOSPHATE PHOSPHATASE"/>
    <property type="match status" value="1"/>
</dbReference>
<dbReference type="Proteomes" id="UP000297729">
    <property type="component" value="Unassembled WGS sequence"/>
</dbReference>
<dbReference type="SUPFAM" id="SSF56784">
    <property type="entry name" value="HAD-like"/>
    <property type="match status" value="1"/>
</dbReference>
<dbReference type="InterPro" id="IPR051806">
    <property type="entry name" value="HAD-like_SPP"/>
</dbReference>
<organism evidence="1 2">
    <name type="scientific">Duganella callida</name>
    <dbReference type="NCBI Taxonomy" id="2561932"/>
    <lineage>
        <taxon>Bacteria</taxon>
        <taxon>Pseudomonadati</taxon>
        <taxon>Pseudomonadota</taxon>
        <taxon>Betaproteobacteria</taxon>
        <taxon>Burkholderiales</taxon>
        <taxon>Oxalobacteraceae</taxon>
        <taxon>Telluria group</taxon>
        <taxon>Duganella</taxon>
    </lineage>
</organism>
<gene>
    <name evidence="1" type="ORF">E4L98_06325</name>
</gene>
<dbReference type="InterPro" id="IPR006439">
    <property type="entry name" value="HAD-SF_hydro_IA"/>
</dbReference>
<sequence>DSIAAAGLPLPPVMVAAEDVQHGKPAPDPFLLGAAKLGYAPANCLVFEDTLAGLQSAAAAGMDSIVVTATHSHPLATDVPAVLDYADLAVLQSEAGQLHLQLRGQI</sequence>
<reference evidence="1 2" key="1">
    <citation type="submission" date="2019-03" db="EMBL/GenBank/DDBJ databases">
        <title>Draft Genome Sequence of Duganella callidus sp. nov., a Novel Duganella Species Isolated from Cultivated Soil.</title>
        <authorList>
            <person name="Raths R."/>
            <person name="Peta V."/>
            <person name="Bucking H."/>
        </authorList>
    </citation>
    <scope>NUCLEOTIDE SEQUENCE [LARGE SCALE GENOMIC DNA]</scope>
    <source>
        <strain evidence="1 2">DN04</strain>
    </source>
</reference>
<evidence type="ECO:0000313" key="1">
    <source>
        <dbReference type="EMBL" id="TFW27934.1"/>
    </source>
</evidence>
<dbReference type="GO" id="GO:0050308">
    <property type="term" value="F:sugar-phosphatase activity"/>
    <property type="evidence" value="ECO:0007669"/>
    <property type="project" value="TreeGrafter"/>
</dbReference>
<name>A0A4Y9SRU5_9BURK</name>
<dbReference type="NCBIfam" id="TIGR01509">
    <property type="entry name" value="HAD-SF-IA-v3"/>
    <property type="match status" value="1"/>
</dbReference>
<comment type="caution">
    <text evidence="1">The sequence shown here is derived from an EMBL/GenBank/DDBJ whole genome shotgun (WGS) entry which is preliminary data.</text>
</comment>
<proteinExistence type="predicted"/>
<dbReference type="Pfam" id="PF00702">
    <property type="entry name" value="Hydrolase"/>
    <property type="match status" value="1"/>
</dbReference>
<keyword evidence="1" id="KW-0378">Hydrolase</keyword>
<feature type="non-terminal residue" evidence="1">
    <location>
        <position position="1"/>
    </location>
</feature>
<dbReference type="InterPro" id="IPR023214">
    <property type="entry name" value="HAD_sf"/>
</dbReference>
<evidence type="ECO:0000313" key="2">
    <source>
        <dbReference type="Proteomes" id="UP000297729"/>
    </source>
</evidence>
<dbReference type="RefSeq" id="WP_167761288.1">
    <property type="nucleotide sequence ID" value="NZ_SPVG01000061.1"/>
</dbReference>
<dbReference type="InterPro" id="IPR036412">
    <property type="entry name" value="HAD-like_sf"/>
</dbReference>
<protein>
    <submittedName>
        <fullName evidence="1">HAD family hydrolase</fullName>
    </submittedName>
</protein>
<keyword evidence="2" id="KW-1185">Reference proteome</keyword>
<dbReference type="EMBL" id="SPVG01000061">
    <property type="protein sequence ID" value="TFW27934.1"/>
    <property type="molecule type" value="Genomic_DNA"/>
</dbReference>
<dbReference type="Gene3D" id="3.40.50.1000">
    <property type="entry name" value="HAD superfamily/HAD-like"/>
    <property type="match status" value="1"/>
</dbReference>
<dbReference type="AlphaFoldDB" id="A0A4Y9SRU5"/>
<dbReference type="PANTHER" id="PTHR43481:SF4">
    <property type="entry name" value="GLYCEROL-1-PHOSPHATE PHOSPHOHYDROLASE 1-RELATED"/>
    <property type="match status" value="1"/>
</dbReference>
<accession>A0A4Y9SRU5</accession>